<name>A0A0F9KZB7_9ZZZZ</name>
<sequence length="174" mass="20202">MAQREIRLLWEYLADRYPDDVWSTNVELGTLPEQQVLLRGTAATAARIRPFRRRIDGTHWTADHYDLIEAKIRDPLPGLGALMVYEALAKNTPDLIGYTGQPFRKILVTPFALDWVKVVAAELGIEIHEFFRPWIADYFREIQNYFTRDYRIRRDEVKRLQKLLGVENVTAAGG</sequence>
<proteinExistence type="predicted"/>
<dbReference type="EMBL" id="LAZR01007069">
    <property type="protein sequence ID" value="KKM87669.1"/>
    <property type="molecule type" value="Genomic_DNA"/>
</dbReference>
<gene>
    <name evidence="1" type="ORF">LCGC14_1266470</name>
</gene>
<dbReference type="AlphaFoldDB" id="A0A0F9KZB7"/>
<comment type="caution">
    <text evidence="1">The sequence shown here is derived from an EMBL/GenBank/DDBJ whole genome shotgun (WGS) entry which is preliminary data.</text>
</comment>
<reference evidence="1" key="1">
    <citation type="journal article" date="2015" name="Nature">
        <title>Complex archaea that bridge the gap between prokaryotes and eukaryotes.</title>
        <authorList>
            <person name="Spang A."/>
            <person name="Saw J.H."/>
            <person name="Jorgensen S.L."/>
            <person name="Zaremba-Niedzwiedzka K."/>
            <person name="Martijn J."/>
            <person name="Lind A.E."/>
            <person name="van Eijk R."/>
            <person name="Schleper C."/>
            <person name="Guy L."/>
            <person name="Ettema T.J."/>
        </authorList>
    </citation>
    <scope>NUCLEOTIDE SEQUENCE</scope>
</reference>
<organism evidence="1">
    <name type="scientific">marine sediment metagenome</name>
    <dbReference type="NCBI Taxonomy" id="412755"/>
    <lineage>
        <taxon>unclassified sequences</taxon>
        <taxon>metagenomes</taxon>
        <taxon>ecological metagenomes</taxon>
    </lineage>
</organism>
<accession>A0A0F9KZB7</accession>
<protein>
    <submittedName>
        <fullName evidence="1">Uncharacterized protein</fullName>
    </submittedName>
</protein>
<evidence type="ECO:0000313" key="1">
    <source>
        <dbReference type="EMBL" id="KKM87669.1"/>
    </source>
</evidence>